<dbReference type="Proteomes" id="UP000281391">
    <property type="component" value="Chromosome"/>
</dbReference>
<sequence length="116" mass="12535">MKLNIIIDGYARTATLNHSQASKDFVALLPLTLTLQDYAATEKISVLPSRLTVSDSPAGTAARKGDITFYAPWGNLALFYQDHGYASGLVKLGQFDEPGAVPSQQKSCTARFELAQ</sequence>
<accession>A0A447KN93</accession>
<gene>
    <name evidence="2" type="ORF">NCTC11214_01212</name>
</gene>
<organism evidence="2 3">
    <name type="scientific">Serratia odorifera</name>
    <dbReference type="NCBI Taxonomy" id="618"/>
    <lineage>
        <taxon>Bacteria</taxon>
        <taxon>Pseudomonadati</taxon>
        <taxon>Pseudomonadota</taxon>
        <taxon>Gammaproteobacteria</taxon>
        <taxon>Enterobacterales</taxon>
        <taxon>Yersiniaceae</taxon>
        <taxon>Serratia</taxon>
    </lineage>
</organism>
<dbReference type="InterPro" id="IPR041183">
    <property type="entry name" value="Cyclophilin-like"/>
</dbReference>
<evidence type="ECO:0000313" key="2">
    <source>
        <dbReference type="EMBL" id="VDZ53848.1"/>
    </source>
</evidence>
<evidence type="ECO:0000259" key="1">
    <source>
        <dbReference type="Pfam" id="PF18050"/>
    </source>
</evidence>
<name>A0A447KN93_SEROD</name>
<protein>
    <submittedName>
        <fullName evidence="2">Uncharacterized conserved protein</fullName>
    </submittedName>
</protein>
<proteinExistence type="predicted"/>
<dbReference type="KEGG" id="sof:NCTC11214_01212"/>
<reference evidence="2 3" key="1">
    <citation type="submission" date="2018-12" db="EMBL/GenBank/DDBJ databases">
        <authorList>
            <consortium name="Pathogen Informatics"/>
        </authorList>
    </citation>
    <scope>NUCLEOTIDE SEQUENCE [LARGE SCALE GENOMIC DNA]</scope>
    <source>
        <strain evidence="2 3">NCTC11214</strain>
    </source>
</reference>
<feature type="domain" description="Cyclophilin-like" evidence="1">
    <location>
        <begin position="5"/>
        <end position="110"/>
    </location>
</feature>
<dbReference type="Gene3D" id="2.40.100.20">
    <property type="match status" value="1"/>
</dbReference>
<dbReference type="Pfam" id="PF18050">
    <property type="entry name" value="Cyclophil_like2"/>
    <property type="match status" value="1"/>
</dbReference>
<evidence type="ECO:0000313" key="3">
    <source>
        <dbReference type="Proteomes" id="UP000281391"/>
    </source>
</evidence>
<dbReference type="InterPro" id="IPR029000">
    <property type="entry name" value="Cyclophilin-like_dom_sf"/>
</dbReference>
<dbReference type="SUPFAM" id="SSF50891">
    <property type="entry name" value="Cyclophilin-like"/>
    <property type="match status" value="1"/>
</dbReference>
<dbReference type="EMBL" id="LR134117">
    <property type="protein sequence ID" value="VDZ53848.1"/>
    <property type="molecule type" value="Genomic_DNA"/>
</dbReference>
<dbReference type="RefSeq" id="WP_088499940.1">
    <property type="nucleotide sequence ID" value="NZ_QVOO01000100.1"/>
</dbReference>
<dbReference type="AlphaFoldDB" id="A0A447KN93"/>